<gene>
    <name evidence="3" type="ORF">HZH66_010318</name>
</gene>
<protein>
    <submittedName>
        <fullName evidence="3">Uncharacterized protein</fullName>
    </submittedName>
</protein>
<name>A0A834JIM7_VESVU</name>
<feature type="coiled-coil region" evidence="1">
    <location>
        <begin position="161"/>
        <end position="205"/>
    </location>
</feature>
<keyword evidence="1" id="KW-0175">Coiled coil</keyword>
<dbReference type="AlphaFoldDB" id="A0A834JIM7"/>
<evidence type="ECO:0000313" key="4">
    <source>
        <dbReference type="Proteomes" id="UP000614350"/>
    </source>
</evidence>
<evidence type="ECO:0000313" key="3">
    <source>
        <dbReference type="EMBL" id="KAF7389181.1"/>
    </source>
</evidence>
<proteinExistence type="predicted"/>
<reference evidence="3" key="1">
    <citation type="journal article" date="2020" name="G3 (Bethesda)">
        <title>High-Quality Assemblies for Three Invasive Social Wasps from the &lt;i&gt;Vespula&lt;/i&gt; Genus.</title>
        <authorList>
            <person name="Harrop T.W.R."/>
            <person name="Guhlin J."/>
            <person name="McLaughlin G.M."/>
            <person name="Permina E."/>
            <person name="Stockwell P."/>
            <person name="Gilligan J."/>
            <person name="Le Lec M.F."/>
            <person name="Gruber M.A.M."/>
            <person name="Quinn O."/>
            <person name="Lovegrove M."/>
            <person name="Duncan E.J."/>
            <person name="Remnant E.J."/>
            <person name="Van Eeckhoven J."/>
            <person name="Graham B."/>
            <person name="Knapp R.A."/>
            <person name="Langford K.W."/>
            <person name="Kronenberg Z."/>
            <person name="Press M.O."/>
            <person name="Eacker S.M."/>
            <person name="Wilson-Rankin E.E."/>
            <person name="Purcell J."/>
            <person name="Lester P.J."/>
            <person name="Dearden P.K."/>
        </authorList>
    </citation>
    <scope>NUCLEOTIDE SEQUENCE</scope>
    <source>
        <strain evidence="3">Marl-1</strain>
    </source>
</reference>
<comment type="caution">
    <text evidence="3">The sequence shown here is derived from an EMBL/GenBank/DDBJ whole genome shotgun (WGS) entry which is preliminary data.</text>
</comment>
<feature type="region of interest" description="Disordered" evidence="2">
    <location>
        <begin position="1"/>
        <end position="30"/>
    </location>
</feature>
<organism evidence="3 4">
    <name type="scientific">Vespula vulgaris</name>
    <name type="common">Yellow jacket</name>
    <name type="synonym">Wasp</name>
    <dbReference type="NCBI Taxonomy" id="7454"/>
    <lineage>
        <taxon>Eukaryota</taxon>
        <taxon>Metazoa</taxon>
        <taxon>Ecdysozoa</taxon>
        <taxon>Arthropoda</taxon>
        <taxon>Hexapoda</taxon>
        <taxon>Insecta</taxon>
        <taxon>Pterygota</taxon>
        <taxon>Neoptera</taxon>
        <taxon>Endopterygota</taxon>
        <taxon>Hymenoptera</taxon>
        <taxon>Apocrita</taxon>
        <taxon>Aculeata</taxon>
        <taxon>Vespoidea</taxon>
        <taxon>Vespidae</taxon>
        <taxon>Vespinae</taxon>
        <taxon>Vespula</taxon>
    </lineage>
</organism>
<evidence type="ECO:0000256" key="1">
    <source>
        <dbReference type="SAM" id="Coils"/>
    </source>
</evidence>
<dbReference type="Proteomes" id="UP000614350">
    <property type="component" value="Unassembled WGS sequence"/>
</dbReference>
<keyword evidence="4" id="KW-1185">Reference proteome</keyword>
<accession>A0A834JIM7</accession>
<dbReference type="EMBL" id="JACSEA010000011">
    <property type="protein sequence ID" value="KAF7389181.1"/>
    <property type="molecule type" value="Genomic_DNA"/>
</dbReference>
<sequence length="439" mass="50562">MSINSSKRTGKDNLTKPAIQSQLARLKREEEEELWISGEELCTEGSSDEEDSKTCSRSFCRTNKNHDPRNSSATDLEMNDVSMADDTCSDVIQDEEGQGLKDSEISWKVNRDRSTKETWQEDTTELKELTLLGYQREFVTRLRGLQIEDNHENNGNTYLRNDLNKCELKNLSTMNEELEKQISKVKSLDTAIKKFDNNVEEEMKETLLCQYKNREKLKEILENVPLETGKLAENTQQFFNLYNECTDISALKDVHGKIKQYNTHNIEISHNQQMLIKEEVNTIKNIHEQLLETKKKGCKFNKKDKTLATYQSKMFPNTTNKKQRMAILFGDMIDGNKDIVHSSNNPYCVNDEERKLLRELSEKISILQSGKNCKKSGIQKDKQLSLNICNTHSISTSDNTISTTISTLQNVDEEILLELLEDSKIMMASSAEEKLQNWN</sequence>
<evidence type="ECO:0000256" key="2">
    <source>
        <dbReference type="SAM" id="MobiDB-lite"/>
    </source>
</evidence>